<reference evidence="3" key="1">
    <citation type="journal article" date="2019" name="Int. J. Syst. Evol. Microbiol.">
        <title>The Global Catalogue of Microorganisms (GCM) 10K type strain sequencing project: providing services to taxonomists for standard genome sequencing and annotation.</title>
        <authorList>
            <consortium name="The Broad Institute Genomics Platform"/>
            <consortium name="The Broad Institute Genome Sequencing Center for Infectious Disease"/>
            <person name="Wu L."/>
            <person name="Ma J."/>
        </authorList>
    </citation>
    <scope>NUCLEOTIDE SEQUENCE [LARGE SCALE GENOMIC DNA]</scope>
    <source>
        <strain evidence="3">CGMCC 4.7680</strain>
    </source>
</reference>
<keyword evidence="1" id="KW-1133">Transmembrane helix</keyword>
<evidence type="ECO:0008006" key="4">
    <source>
        <dbReference type="Google" id="ProtNLM"/>
    </source>
</evidence>
<feature type="transmembrane region" description="Helical" evidence="1">
    <location>
        <begin position="43"/>
        <end position="63"/>
    </location>
</feature>
<protein>
    <recommendedName>
        <fullName evidence="4">CU044_5270 family protein</fullName>
    </recommendedName>
</protein>
<evidence type="ECO:0000256" key="1">
    <source>
        <dbReference type="SAM" id="Phobius"/>
    </source>
</evidence>
<keyword evidence="1" id="KW-0812">Transmembrane</keyword>
<organism evidence="2 3">
    <name type="scientific">Amycolatopsis bullii</name>
    <dbReference type="NCBI Taxonomy" id="941987"/>
    <lineage>
        <taxon>Bacteria</taxon>
        <taxon>Bacillati</taxon>
        <taxon>Actinomycetota</taxon>
        <taxon>Actinomycetes</taxon>
        <taxon>Pseudonocardiales</taxon>
        <taxon>Pseudonocardiaceae</taxon>
        <taxon>Amycolatopsis</taxon>
    </lineage>
</organism>
<accession>A0ABQ3K8X9</accession>
<dbReference type="InterPro" id="IPR047789">
    <property type="entry name" value="CU044_5270-like"/>
</dbReference>
<dbReference type="NCBIfam" id="NF038083">
    <property type="entry name" value="CU044_5270_fam"/>
    <property type="match status" value="1"/>
</dbReference>
<keyword evidence="3" id="KW-1185">Reference proteome</keyword>
<comment type="caution">
    <text evidence="2">The sequence shown here is derived from an EMBL/GenBank/DDBJ whole genome shotgun (WGS) entry which is preliminary data.</text>
</comment>
<dbReference type="EMBL" id="BNAW01000006">
    <property type="protein sequence ID" value="GHG04813.1"/>
    <property type="molecule type" value="Genomic_DNA"/>
</dbReference>
<gene>
    <name evidence="2" type="ORF">GCM10017567_20940</name>
</gene>
<name>A0ABQ3K8X9_9PSEU</name>
<proteinExistence type="predicted"/>
<keyword evidence="1" id="KW-0472">Membrane</keyword>
<evidence type="ECO:0000313" key="3">
    <source>
        <dbReference type="Proteomes" id="UP000649955"/>
    </source>
</evidence>
<dbReference type="Proteomes" id="UP000649955">
    <property type="component" value="Unassembled WGS sequence"/>
</dbReference>
<evidence type="ECO:0000313" key="2">
    <source>
        <dbReference type="EMBL" id="GHG04813.1"/>
    </source>
</evidence>
<dbReference type="RefSeq" id="WP_191308698.1">
    <property type="nucleotide sequence ID" value="NZ_BNAW01000006.1"/>
</dbReference>
<sequence length="283" mass="29798">MNDLQTLRAALAPHEVAQDVVDRSRHRLQNRMLAGPRRRVRPYALGAGLVAAAAAAAVVVATLPGSPAPVPQPQAVAPVDTGRQILLAAATVAERTQAGAGRYWHTTTKVGSESWEYWTTTDGHEWYRTGRTGGKAVPASRPRPFRLTGAEVTLSQILALPTDPKALRDWLAEGLARNKYPAKQRDMAALESLVMLVSTVPSPPAVRAAAFRAIADYPGVHALGAVPGGEGVELPGGGRLVVDPQTGKVDGSKVFLNANGTPATNAAGDTYAVSAEWTDDLPK</sequence>